<keyword evidence="2" id="KW-0646">Protease inhibitor</keyword>
<dbReference type="InterPro" id="IPR036354">
    <property type="entry name" value="Prot_inh_pot1_sf"/>
</dbReference>
<dbReference type="SUPFAM" id="SSF54654">
    <property type="entry name" value="CI-2 family of serine protease inhibitors"/>
    <property type="match status" value="1"/>
</dbReference>
<dbReference type="AlphaFoldDB" id="A0A061EZV8"/>
<dbReference type="GO" id="GO:0009611">
    <property type="term" value="P:response to wounding"/>
    <property type="evidence" value="ECO:0007669"/>
    <property type="project" value="InterPro"/>
</dbReference>
<evidence type="ECO:0008006" key="6">
    <source>
        <dbReference type="Google" id="ProtNLM"/>
    </source>
</evidence>
<dbReference type="Pfam" id="PF00280">
    <property type="entry name" value="potato_inhibit"/>
    <property type="match status" value="1"/>
</dbReference>
<keyword evidence="5" id="KW-1185">Reference proteome</keyword>
<evidence type="ECO:0000256" key="2">
    <source>
        <dbReference type="ARBA" id="ARBA00022690"/>
    </source>
</evidence>
<gene>
    <name evidence="4" type="ORF">TCM_025715</name>
</gene>
<keyword evidence="3" id="KW-0722">Serine protease inhibitor</keyword>
<name>A0A061EZV8_THECC</name>
<organism evidence="4 5">
    <name type="scientific">Theobroma cacao</name>
    <name type="common">Cacao</name>
    <name type="synonym">Cocoa</name>
    <dbReference type="NCBI Taxonomy" id="3641"/>
    <lineage>
        <taxon>Eukaryota</taxon>
        <taxon>Viridiplantae</taxon>
        <taxon>Streptophyta</taxon>
        <taxon>Embryophyta</taxon>
        <taxon>Tracheophyta</taxon>
        <taxon>Spermatophyta</taxon>
        <taxon>Magnoliopsida</taxon>
        <taxon>eudicotyledons</taxon>
        <taxon>Gunneridae</taxon>
        <taxon>Pentapetalae</taxon>
        <taxon>rosids</taxon>
        <taxon>malvids</taxon>
        <taxon>Malvales</taxon>
        <taxon>Malvaceae</taxon>
        <taxon>Byttnerioideae</taxon>
        <taxon>Theobroma</taxon>
    </lineage>
</organism>
<dbReference type="PANTHER" id="PTHR33091:SF83">
    <property type="entry name" value="SERINE PROTEASE INHIBITOR, POTATO INHIBITOR I-TYPE FAMILY PROTEIN-RELATED"/>
    <property type="match status" value="1"/>
</dbReference>
<dbReference type="GO" id="GO:0004867">
    <property type="term" value="F:serine-type endopeptidase inhibitor activity"/>
    <property type="evidence" value="ECO:0007669"/>
    <property type="project" value="UniProtKB-KW"/>
</dbReference>
<dbReference type="InterPro" id="IPR000864">
    <property type="entry name" value="Prot_inh_pot1"/>
</dbReference>
<sequence length="160" mass="17067">MASTACFLHHQAFIHAPLIPRSSSPQRHRPNIKPCKLVCSAQNQPLNKDHQAVQGGVSRRSVVDALIVGSAAIGSALAFVGAGYADGFSSGPFKPPGKQSWPELVGEKGDVAAAKIEKENPNVKAVVLLEGTPTDRMFDITRVRVFVNEEGMVTQVPRTG</sequence>
<evidence type="ECO:0000313" key="4">
    <source>
        <dbReference type="EMBL" id="EOY10341.1"/>
    </source>
</evidence>
<reference evidence="4 5" key="1">
    <citation type="journal article" date="2013" name="Genome Biol.">
        <title>The genome sequence of the most widely cultivated cacao type and its use to identify candidate genes regulating pod color.</title>
        <authorList>
            <person name="Motamayor J.C."/>
            <person name="Mockaitis K."/>
            <person name="Schmutz J."/>
            <person name="Haiminen N."/>
            <person name="Iii D.L."/>
            <person name="Cornejo O."/>
            <person name="Findley S.D."/>
            <person name="Zheng P."/>
            <person name="Utro F."/>
            <person name="Royaert S."/>
            <person name="Saski C."/>
            <person name="Jenkins J."/>
            <person name="Podicheti R."/>
            <person name="Zhao M."/>
            <person name="Scheffler B.E."/>
            <person name="Stack J.C."/>
            <person name="Feltus F.A."/>
            <person name="Mustiga G.M."/>
            <person name="Amores F."/>
            <person name="Phillips W."/>
            <person name="Marelli J.P."/>
            <person name="May G.D."/>
            <person name="Shapiro H."/>
            <person name="Ma J."/>
            <person name="Bustamante C.D."/>
            <person name="Schnell R.J."/>
            <person name="Main D."/>
            <person name="Gilbert D."/>
            <person name="Parida L."/>
            <person name="Kuhn D.N."/>
        </authorList>
    </citation>
    <scope>NUCLEOTIDE SEQUENCE [LARGE SCALE GENOMIC DNA]</scope>
    <source>
        <strain evidence="5">cv. Matina 1-6</strain>
    </source>
</reference>
<protein>
    <recommendedName>
        <fullName evidence="6">Serine protease inhibitor</fullName>
    </recommendedName>
</protein>
<comment type="similarity">
    <text evidence="1">Belongs to the protease inhibitor I13 (potato type I serine protease inhibitor) family.</text>
</comment>
<dbReference type="Gene3D" id="3.30.10.10">
    <property type="entry name" value="Trypsin Inhibitor V, subunit A"/>
    <property type="match status" value="1"/>
</dbReference>
<dbReference type="PROSITE" id="PS00285">
    <property type="entry name" value="POTATO_INHIBITOR"/>
    <property type="match status" value="1"/>
</dbReference>
<evidence type="ECO:0000256" key="3">
    <source>
        <dbReference type="ARBA" id="ARBA00022900"/>
    </source>
</evidence>
<proteinExistence type="inferred from homology"/>
<dbReference type="PANTHER" id="PTHR33091">
    <property type="entry name" value="PROTEIN, PUTATIVE, EXPRESSED-RELATED"/>
    <property type="match status" value="1"/>
</dbReference>
<dbReference type="InParanoid" id="A0A061EZV8"/>
<dbReference type="HOGENOM" id="CLU_1655313_0_0_1"/>
<dbReference type="EMBL" id="CM001883">
    <property type="protein sequence ID" value="EOY10341.1"/>
    <property type="molecule type" value="Genomic_DNA"/>
</dbReference>
<evidence type="ECO:0000313" key="5">
    <source>
        <dbReference type="Proteomes" id="UP000026915"/>
    </source>
</evidence>
<evidence type="ECO:0000256" key="1">
    <source>
        <dbReference type="ARBA" id="ARBA00008210"/>
    </source>
</evidence>
<accession>A0A061EZV8</accession>
<dbReference type="Gramene" id="EOY10341">
    <property type="protein sequence ID" value="EOY10341"/>
    <property type="gene ID" value="TCM_025715"/>
</dbReference>
<dbReference type="Proteomes" id="UP000026915">
    <property type="component" value="Chromosome 5"/>
</dbReference>